<dbReference type="CDD" id="cd00082">
    <property type="entry name" value="HisKA"/>
    <property type="match status" value="1"/>
</dbReference>
<evidence type="ECO:0000256" key="2">
    <source>
        <dbReference type="ARBA" id="ARBA00004236"/>
    </source>
</evidence>
<dbReference type="Pfam" id="PF02518">
    <property type="entry name" value="HATPase_c"/>
    <property type="match status" value="1"/>
</dbReference>
<dbReference type="InterPro" id="IPR005467">
    <property type="entry name" value="His_kinase_dom"/>
</dbReference>
<keyword evidence="9" id="KW-0902">Two-component regulatory system</keyword>
<dbReference type="Gene3D" id="6.10.340.10">
    <property type="match status" value="1"/>
</dbReference>
<dbReference type="PROSITE" id="PS50885">
    <property type="entry name" value="HAMP"/>
    <property type="match status" value="1"/>
</dbReference>
<dbReference type="AlphaFoldDB" id="A0A853EVV8"/>
<dbReference type="GO" id="GO:0000155">
    <property type="term" value="F:phosphorelay sensor kinase activity"/>
    <property type="evidence" value="ECO:0007669"/>
    <property type="project" value="InterPro"/>
</dbReference>
<dbReference type="SUPFAM" id="SSF47384">
    <property type="entry name" value="Homodimeric domain of signal transducing histidine kinase"/>
    <property type="match status" value="1"/>
</dbReference>
<dbReference type="PROSITE" id="PS51257">
    <property type="entry name" value="PROKAR_LIPOPROTEIN"/>
    <property type="match status" value="1"/>
</dbReference>
<dbReference type="SUPFAM" id="SSF158472">
    <property type="entry name" value="HAMP domain-like"/>
    <property type="match status" value="1"/>
</dbReference>
<dbReference type="SUPFAM" id="SSF55874">
    <property type="entry name" value="ATPase domain of HSP90 chaperone/DNA topoisomerase II/histidine kinase"/>
    <property type="match status" value="1"/>
</dbReference>
<evidence type="ECO:0000256" key="4">
    <source>
        <dbReference type="ARBA" id="ARBA00022553"/>
    </source>
</evidence>
<dbReference type="SMART" id="SM00304">
    <property type="entry name" value="HAMP"/>
    <property type="match status" value="1"/>
</dbReference>
<dbReference type="EMBL" id="JACBYE010000041">
    <property type="protein sequence ID" value="NYS94725.1"/>
    <property type="molecule type" value="Genomic_DNA"/>
</dbReference>
<comment type="caution">
    <text evidence="13">The sequence shown here is derived from an EMBL/GenBank/DDBJ whole genome shotgun (WGS) entry which is preliminary data.</text>
</comment>
<evidence type="ECO:0000256" key="5">
    <source>
        <dbReference type="ARBA" id="ARBA00022679"/>
    </source>
</evidence>
<evidence type="ECO:0000256" key="3">
    <source>
        <dbReference type="ARBA" id="ARBA00012438"/>
    </source>
</evidence>
<keyword evidence="14" id="KW-1185">Reference proteome</keyword>
<keyword evidence="6 10" id="KW-0812">Transmembrane</keyword>
<keyword evidence="7" id="KW-0418">Kinase</keyword>
<evidence type="ECO:0000259" key="11">
    <source>
        <dbReference type="PROSITE" id="PS50109"/>
    </source>
</evidence>
<accession>A0A853EVV8</accession>
<evidence type="ECO:0000256" key="9">
    <source>
        <dbReference type="ARBA" id="ARBA00023012"/>
    </source>
</evidence>
<feature type="transmembrane region" description="Helical" evidence="10">
    <location>
        <begin position="20"/>
        <end position="40"/>
    </location>
</feature>
<dbReference type="Pfam" id="PF00672">
    <property type="entry name" value="HAMP"/>
    <property type="match status" value="1"/>
</dbReference>
<evidence type="ECO:0000256" key="7">
    <source>
        <dbReference type="ARBA" id="ARBA00022777"/>
    </source>
</evidence>
<name>A0A853EVV8_9MICO</name>
<keyword evidence="10" id="KW-0472">Membrane</keyword>
<dbReference type="Gene3D" id="1.10.287.130">
    <property type="match status" value="1"/>
</dbReference>
<feature type="transmembrane region" description="Helical" evidence="10">
    <location>
        <begin position="109"/>
        <end position="129"/>
    </location>
</feature>
<dbReference type="Pfam" id="PF00512">
    <property type="entry name" value="HisKA"/>
    <property type="match status" value="1"/>
</dbReference>
<sequence>MRVGARLGRAFWGFRGKLALSIAATFIVLGACLVAVQVAILSQSIASTIDVSIGGPVDVEAPVVLPDPASLKDTVECVTTVETSDCLVEVSDETSSYGRLVAADVMDRYMMWTLVLLVVFAVVSAALSWRLTRSPARKISDVAQLAEQISERDLSQRIALAGPRDEITRLADQVDTMLARLEGAFASQEQFVANASHELRTPITSVRAALEAPLTQGRVPPDLQPYVHRALRSVRRMDDLIAALLLIARSRHLDADQRSRVDLAMCVRDELEAIQVLAQARGLRVECSGIEDSVFVEVSAGVIAIAVGNILRNAVQHNRDDGWISVDLRVLGDRVVLAVGNSGPVYSADEVTGLTEAFNRGGQTRLAGTPGTGLGLTIVESIAAAHDAVLVVEPGYVDGLVVRLTLQACSS</sequence>
<dbReference type="EC" id="2.7.13.3" evidence="3"/>
<comment type="subcellular location">
    <subcellularLocation>
        <location evidence="2">Cell membrane</location>
    </subcellularLocation>
</comment>
<dbReference type="SMART" id="SM00387">
    <property type="entry name" value="HATPase_c"/>
    <property type="match status" value="1"/>
</dbReference>
<dbReference type="InterPro" id="IPR003661">
    <property type="entry name" value="HisK_dim/P_dom"/>
</dbReference>
<evidence type="ECO:0000256" key="8">
    <source>
        <dbReference type="ARBA" id="ARBA00022989"/>
    </source>
</evidence>
<dbReference type="Gene3D" id="3.30.565.10">
    <property type="entry name" value="Histidine kinase-like ATPase, C-terminal domain"/>
    <property type="match status" value="1"/>
</dbReference>
<evidence type="ECO:0000256" key="1">
    <source>
        <dbReference type="ARBA" id="ARBA00000085"/>
    </source>
</evidence>
<protein>
    <recommendedName>
        <fullName evidence="3">histidine kinase</fullName>
        <ecNumber evidence="3">2.7.13.3</ecNumber>
    </recommendedName>
</protein>
<dbReference type="PANTHER" id="PTHR45436">
    <property type="entry name" value="SENSOR HISTIDINE KINASE YKOH"/>
    <property type="match status" value="1"/>
</dbReference>
<evidence type="ECO:0000313" key="13">
    <source>
        <dbReference type="EMBL" id="NYS94725.1"/>
    </source>
</evidence>
<dbReference type="CDD" id="cd06225">
    <property type="entry name" value="HAMP"/>
    <property type="match status" value="1"/>
</dbReference>
<dbReference type="PROSITE" id="PS50109">
    <property type="entry name" value="HIS_KIN"/>
    <property type="match status" value="1"/>
</dbReference>
<evidence type="ECO:0000256" key="6">
    <source>
        <dbReference type="ARBA" id="ARBA00022692"/>
    </source>
</evidence>
<evidence type="ECO:0000256" key="10">
    <source>
        <dbReference type="SAM" id="Phobius"/>
    </source>
</evidence>
<keyword evidence="8 10" id="KW-1133">Transmembrane helix</keyword>
<feature type="domain" description="Histidine kinase" evidence="11">
    <location>
        <begin position="194"/>
        <end position="410"/>
    </location>
</feature>
<dbReference type="InterPro" id="IPR036097">
    <property type="entry name" value="HisK_dim/P_sf"/>
</dbReference>
<reference evidence="13 14" key="1">
    <citation type="submission" date="2020-07" db="EMBL/GenBank/DDBJ databases">
        <title>MOT database genomes.</title>
        <authorList>
            <person name="Joseph S."/>
            <person name="Aduse-Opoku J."/>
            <person name="Hashim A."/>
            <person name="Wade W."/>
            <person name="Curtis M."/>
        </authorList>
    </citation>
    <scope>NUCLEOTIDE SEQUENCE [LARGE SCALE GENOMIC DNA]</scope>
    <source>
        <strain evidence="13 14">DSM 100099</strain>
    </source>
</reference>
<dbReference type="InterPro" id="IPR003594">
    <property type="entry name" value="HATPase_dom"/>
</dbReference>
<gene>
    <name evidence="13" type="ORF">HZZ10_14495</name>
</gene>
<dbReference type="GO" id="GO:0005886">
    <property type="term" value="C:plasma membrane"/>
    <property type="evidence" value="ECO:0007669"/>
    <property type="project" value="UniProtKB-SubCell"/>
</dbReference>
<organism evidence="13 14">
    <name type="scientific">Sanguibacter inulinus</name>
    <dbReference type="NCBI Taxonomy" id="60922"/>
    <lineage>
        <taxon>Bacteria</taxon>
        <taxon>Bacillati</taxon>
        <taxon>Actinomycetota</taxon>
        <taxon>Actinomycetes</taxon>
        <taxon>Micrococcales</taxon>
        <taxon>Sanguibacteraceae</taxon>
        <taxon>Sanguibacter</taxon>
    </lineage>
</organism>
<dbReference type="PANTHER" id="PTHR45436:SF5">
    <property type="entry name" value="SENSOR HISTIDINE KINASE TRCS"/>
    <property type="match status" value="1"/>
</dbReference>
<evidence type="ECO:0000313" key="14">
    <source>
        <dbReference type="Proteomes" id="UP000561011"/>
    </source>
</evidence>
<keyword evidence="5" id="KW-0808">Transferase</keyword>
<proteinExistence type="predicted"/>
<dbReference type="SMART" id="SM00388">
    <property type="entry name" value="HisKA"/>
    <property type="match status" value="1"/>
</dbReference>
<dbReference type="Proteomes" id="UP000561011">
    <property type="component" value="Unassembled WGS sequence"/>
</dbReference>
<comment type="catalytic activity">
    <reaction evidence="1">
        <text>ATP + protein L-histidine = ADP + protein N-phospho-L-histidine.</text>
        <dbReference type="EC" id="2.7.13.3"/>
    </reaction>
</comment>
<dbReference type="InterPro" id="IPR003660">
    <property type="entry name" value="HAMP_dom"/>
</dbReference>
<dbReference type="RefSeq" id="WP_179914034.1">
    <property type="nucleotide sequence ID" value="NZ_JACBYE010000041.1"/>
</dbReference>
<dbReference type="InterPro" id="IPR050428">
    <property type="entry name" value="TCS_sensor_his_kinase"/>
</dbReference>
<dbReference type="InterPro" id="IPR036890">
    <property type="entry name" value="HATPase_C_sf"/>
</dbReference>
<keyword evidence="4" id="KW-0597">Phosphoprotein</keyword>
<feature type="domain" description="HAMP" evidence="12">
    <location>
        <begin position="136"/>
        <end position="186"/>
    </location>
</feature>
<evidence type="ECO:0000259" key="12">
    <source>
        <dbReference type="PROSITE" id="PS50885"/>
    </source>
</evidence>